<dbReference type="SUPFAM" id="SSF48498">
    <property type="entry name" value="Tetracyclin repressor-like, C-terminal domain"/>
    <property type="match status" value="1"/>
</dbReference>
<evidence type="ECO:0000256" key="1">
    <source>
        <dbReference type="ARBA" id="ARBA00023015"/>
    </source>
</evidence>
<comment type="caution">
    <text evidence="7">The sequence shown here is derived from an EMBL/GenBank/DDBJ whole genome shotgun (WGS) entry which is preliminary data.</text>
</comment>
<dbReference type="InterPro" id="IPR009057">
    <property type="entry name" value="Homeodomain-like_sf"/>
</dbReference>
<name>A0ABT7MG48_9PSEU</name>
<dbReference type="PROSITE" id="PS50977">
    <property type="entry name" value="HTH_TETR_2"/>
    <property type="match status" value="1"/>
</dbReference>
<evidence type="ECO:0000259" key="6">
    <source>
        <dbReference type="PROSITE" id="PS50977"/>
    </source>
</evidence>
<organism evidence="7 8">
    <name type="scientific">Actinomycetospora termitidis</name>
    <dbReference type="NCBI Taxonomy" id="3053470"/>
    <lineage>
        <taxon>Bacteria</taxon>
        <taxon>Bacillati</taxon>
        <taxon>Actinomycetota</taxon>
        <taxon>Actinomycetes</taxon>
        <taxon>Pseudonocardiales</taxon>
        <taxon>Pseudonocardiaceae</taxon>
        <taxon>Actinomycetospora</taxon>
    </lineage>
</organism>
<keyword evidence="1" id="KW-0805">Transcription regulation</keyword>
<keyword evidence="8" id="KW-1185">Reference proteome</keyword>
<feature type="domain" description="HTH tetR-type" evidence="6">
    <location>
        <begin position="33"/>
        <end position="93"/>
    </location>
</feature>
<dbReference type="InterPro" id="IPR050109">
    <property type="entry name" value="HTH-type_TetR-like_transc_reg"/>
</dbReference>
<dbReference type="PRINTS" id="PR00455">
    <property type="entry name" value="HTHTETR"/>
</dbReference>
<dbReference type="Gene3D" id="1.10.357.10">
    <property type="entry name" value="Tetracycline Repressor, domain 2"/>
    <property type="match status" value="1"/>
</dbReference>
<dbReference type="RefSeq" id="WP_286056240.1">
    <property type="nucleotide sequence ID" value="NZ_JASVWF010000008.1"/>
</dbReference>
<feature type="DNA-binding region" description="H-T-H motif" evidence="4">
    <location>
        <begin position="56"/>
        <end position="75"/>
    </location>
</feature>
<evidence type="ECO:0000256" key="4">
    <source>
        <dbReference type="PROSITE-ProRule" id="PRU00335"/>
    </source>
</evidence>
<protein>
    <submittedName>
        <fullName evidence="7">ScbR family autoregulator-binding transcription factor</fullName>
    </submittedName>
</protein>
<accession>A0ABT7MG48</accession>
<dbReference type="NCBIfam" id="NF041196">
    <property type="entry name" value="ScbR_bind_reg"/>
    <property type="match status" value="1"/>
</dbReference>
<dbReference type="EMBL" id="JASVWF010000008">
    <property type="protein sequence ID" value="MDL5159635.1"/>
    <property type="molecule type" value="Genomic_DNA"/>
</dbReference>
<dbReference type="Proteomes" id="UP001231924">
    <property type="component" value="Unassembled WGS sequence"/>
</dbReference>
<evidence type="ECO:0000256" key="3">
    <source>
        <dbReference type="ARBA" id="ARBA00023163"/>
    </source>
</evidence>
<dbReference type="Pfam" id="PF00440">
    <property type="entry name" value="TetR_N"/>
    <property type="match status" value="1"/>
</dbReference>
<evidence type="ECO:0000313" key="7">
    <source>
        <dbReference type="EMBL" id="MDL5159635.1"/>
    </source>
</evidence>
<reference evidence="7 8" key="1">
    <citation type="submission" date="2023-06" db="EMBL/GenBank/DDBJ databases">
        <title>Actinomycetospora Odt1-22.</title>
        <authorList>
            <person name="Supong K."/>
        </authorList>
    </citation>
    <scope>NUCLEOTIDE SEQUENCE [LARGE SCALE GENOMIC DNA]</scope>
    <source>
        <strain evidence="7 8">Odt1-22</strain>
    </source>
</reference>
<feature type="region of interest" description="Disordered" evidence="5">
    <location>
        <begin position="1"/>
        <end position="33"/>
    </location>
</feature>
<gene>
    <name evidence="7" type="ORF">QRT03_26965</name>
</gene>
<dbReference type="PANTHER" id="PTHR30055">
    <property type="entry name" value="HTH-TYPE TRANSCRIPTIONAL REGULATOR RUTR"/>
    <property type="match status" value="1"/>
</dbReference>
<dbReference type="PANTHER" id="PTHR30055:SF234">
    <property type="entry name" value="HTH-TYPE TRANSCRIPTIONAL REGULATOR BETI"/>
    <property type="match status" value="1"/>
</dbReference>
<dbReference type="Pfam" id="PF21935">
    <property type="entry name" value="TetR_C_45"/>
    <property type="match status" value="1"/>
</dbReference>
<keyword evidence="2 4" id="KW-0238">DNA-binding</keyword>
<dbReference type="InterPro" id="IPR054126">
    <property type="entry name" value="CprB_TetR_C"/>
</dbReference>
<evidence type="ECO:0000313" key="8">
    <source>
        <dbReference type="Proteomes" id="UP001231924"/>
    </source>
</evidence>
<proteinExistence type="predicted"/>
<dbReference type="InterPro" id="IPR036271">
    <property type="entry name" value="Tet_transcr_reg_TetR-rel_C_sf"/>
</dbReference>
<dbReference type="SUPFAM" id="SSF46689">
    <property type="entry name" value="Homeodomain-like"/>
    <property type="match status" value="1"/>
</dbReference>
<evidence type="ECO:0000256" key="5">
    <source>
        <dbReference type="SAM" id="MobiDB-lite"/>
    </source>
</evidence>
<dbReference type="InterPro" id="IPR001647">
    <property type="entry name" value="HTH_TetR"/>
</dbReference>
<sequence>MTDREACEMSPSAGPGSGLRRRRRQEERHEQSVATRNAIVAAAAQRFAEVGYHGATLSEILSRSGVTKGAMYFHFPHKEAMAEAVIAATDAIWTELLVELEARGWDPLRTVVVMTERIVDAVRHDPVVRGGVRLLNDAAVTVQHGAAHYGFAEEAVVIRLREAAEAGVLRPAVDVAVLARQVATLMAGHHLICDRSGTLDELPARVADMWDVLLPLIAADDWLAEYRVST</sequence>
<dbReference type="InterPro" id="IPR047923">
    <property type="entry name" value="ArpA-like"/>
</dbReference>
<evidence type="ECO:0000256" key="2">
    <source>
        <dbReference type="ARBA" id="ARBA00023125"/>
    </source>
</evidence>
<keyword evidence="3" id="KW-0804">Transcription</keyword>